<feature type="transmembrane region" description="Helical" evidence="5">
    <location>
        <begin position="78"/>
        <end position="96"/>
    </location>
</feature>
<keyword evidence="8" id="KW-1185">Reference proteome</keyword>
<dbReference type="InterPro" id="IPR004481">
    <property type="entry name" value="K/Na/Ca-exchanger"/>
</dbReference>
<dbReference type="Pfam" id="PF01699">
    <property type="entry name" value="Na_Ca_ex"/>
    <property type="match status" value="2"/>
</dbReference>
<keyword evidence="3 5" id="KW-1133">Transmembrane helix</keyword>
<accession>A0ABM8PML2</accession>
<organism evidence="7 8">
    <name type="scientific">Pseudorhizobium endolithicum</name>
    <dbReference type="NCBI Taxonomy" id="1191678"/>
    <lineage>
        <taxon>Bacteria</taxon>
        <taxon>Pseudomonadati</taxon>
        <taxon>Pseudomonadota</taxon>
        <taxon>Alphaproteobacteria</taxon>
        <taxon>Hyphomicrobiales</taxon>
        <taxon>Rhizobiaceae</taxon>
        <taxon>Rhizobium/Agrobacterium group</taxon>
        <taxon>Pseudorhizobium</taxon>
    </lineage>
</organism>
<feature type="domain" description="Sodium/calcium exchanger membrane region" evidence="6">
    <location>
        <begin position="179"/>
        <end position="321"/>
    </location>
</feature>
<dbReference type="InterPro" id="IPR004837">
    <property type="entry name" value="NaCa_Exmemb"/>
</dbReference>
<comment type="subcellular location">
    <subcellularLocation>
        <location evidence="1">Membrane</location>
        <topology evidence="1">Multi-pass membrane protein</topology>
    </subcellularLocation>
</comment>
<dbReference type="Proteomes" id="UP000606921">
    <property type="component" value="Unassembled WGS sequence"/>
</dbReference>
<proteinExistence type="predicted"/>
<feature type="transmembrane region" description="Helical" evidence="5">
    <location>
        <begin position="38"/>
        <end position="58"/>
    </location>
</feature>
<evidence type="ECO:0000256" key="4">
    <source>
        <dbReference type="ARBA" id="ARBA00023136"/>
    </source>
</evidence>
<feature type="transmembrane region" description="Helical" evidence="5">
    <location>
        <begin position="213"/>
        <end position="233"/>
    </location>
</feature>
<dbReference type="PANTHER" id="PTHR10846">
    <property type="entry name" value="SODIUM/POTASSIUM/CALCIUM EXCHANGER"/>
    <property type="match status" value="1"/>
</dbReference>
<feature type="transmembrane region" description="Helical" evidence="5">
    <location>
        <begin position="12"/>
        <end position="31"/>
    </location>
</feature>
<evidence type="ECO:0000256" key="5">
    <source>
        <dbReference type="SAM" id="Phobius"/>
    </source>
</evidence>
<dbReference type="Gene3D" id="1.20.1420.30">
    <property type="entry name" value="NCX, central ion-binding region"/>
    <property type="match status" value="1"/>
</dbReference>
<evidence type="ECO:0000259" key="6">
    <source>
        <dbReference type="Pfam" id="PF01699"/>
    </source>
</evidence>
<evidence type="ECO:0000256" key="3">
    <source>
        <dbReference type="ARBA" id="ARBA00022989"/>
    </source>
</evidence>
<dbReference type="PANTHER" id="PTHR10846:SF8">
    <property type="entry name" value="INNER MEMBRANE PROTEIN YRBG"/>
    <property type="match status" value="1"/>
</dbReference>
<dbReference type="RefSeq" id="WP_142592694.1">
    <property type="nucleotide sequence ID" value="NZ_CABFWF030000012.1"/>
</dbReference>
<dbReference type="InterPro" id="IPR044880">
    <property type="entry name" value="NCX_ion-bd_dom_sf"/>
</dbReference>
<feature type="transmembrane region" description="Helical" evidence="5">
    <location>
        <begin position="281"/>
        <end position="297"/>
    </location>
</feature>
<comment type="caution">
    <text evidence="7">The sequence shown here is derived from an EMBL/GenBank/DDBJ whole genome shotgun (WGS) entry which is preliminary data.</text>
</comment>
<evidence type="ECO:0000256" key="2">
    <source>
        <dbReference type="ARBA" id="ARBA00022692"/>
    </source>
</evidence>
<name>A0ABM8PML2_9HYPH</name>
<feature type="domain" description="Sodium/calcium exchanger membrane region" evidence="6">
    <location>
        <begin position="9"/>
        <end position="141"/>
    </location>
</feature>
<keyword evidence="4 5" id="KW-0472">Membrane</keyword>
<gene>
    <name evidence="7" type="ORF">REJC140_00596</name>
</gene>
<feature type="transmembrane region" description="Helical" evidence="5">
    <location>
        <begin position="129"/>
        <end position="147"/>
    </location>
</feature>
<feature type="transmembrane region" description="Helical" evidence="5">
    <location>
        <begin position="179"/>
        <end position="201"/>
    </location>
</feature>
<feature type="transmembrane region" description="Helical" evidence="5">
    <location>
        <begin position="103"/>
        <end position="123"/>
    </location>
</feature>
<keyword evidence="2 5" id="KW-0812">Transmembrane</keyword>
<evidence type="ECO:0000256" key="1">
    <source>
        <dbReference type="ARBA" id="ARBA00004141"/>
    </source>
</evidence>
<evidence type="ECO:0000313" key="8">
    <source>
        <dbReference type="Proteomes" id="UP000606921"/>
    </source>
</evidence>
<feature type="transmembrane region" description="Helical" evidence="5">
    <location>
        <begin position="304"/>
        <end position="322"/>
    </location>
</feature>
<protein>
    <submittedName>
        <fullName evidence="7">Sodium:calcium antiporter</fullName>
    </submittedName>
</protein>
<sequence>MLIAVLECIGGLILLIVGAEFIVSSGTRFAARFNISPVVIGATIVAVGTSTPELAVGIDAVLSGSGDLAVGNIAGTNVVNILLILGLSALAAPLAIRTETLWLDLPMIAVASLMLLYMAWDGVLTRSDGIILVLCSVAYTAAIVHSARRESRAIKMRIAEELEVISNPSSEGYSWQRDLLVLMAGITVVVLGADWLVEGAIDLARHWGVSDEFIGLTIIAIGTSSPELVTTLISTLRKERDIAIANLLGSSAYNIFIILGLTLAVPGIPIKVAEMLVKVDIPVMTMVGLLCVPVLYSGRQVSRWEGGSFVALYAAYLSYLIATRA</sequence>
<dbReference type="NCBIfam" id="TIGR00367">
    <property type="entry name" value="calcium/sodium antiporter"/>
    <property type="match status" value="1"/>
</dbReference>
<feature type="transmembrane region" description="Helical" evidence="5">
    <location>
        <begin position="245"/>
        <end position="269"/>
    </location>
</feature>
<dbReference type="EMBL" id="CABFWF030000012">
    <property type="protein sequence ID" value="CAD7038223.1"/>
    <property type="molecule type" value="Genomic_DNA"/>
</dbReference>
<reference evidence="7 8" key="1">
    <citation type="submission" date="2020-11" db="EMBL/GenBank/DDBJ databases">
        <authorList>
            <person name="Lassalle F."/>
        </authorList>
    </citation>
    <scope>NUCLEOTIDE SEQUENCE [LARGE SCALE GENOMIC DNA]</scope>
    <source>
        <strain evidence="7 8">JC140</strain>
    </source>
</reference>
<evidence type="ECO:0000313" key="7">
    <source>
        <dbReference type="EMBL" id="CAD7038223.1"/>
    </source>
</evidence>